<evidence type="ECO:0000256" key="2">
    <source>
        <dbReference type="ARBA" id="ARBA00022656"/>
    </source>
</evidence>
<keyword evidence="3" id="KW-1015">Disulfide bond</keyword>
<feature type="domain" description="Peptidase S1" evidence="8">
    <location>
        <begin position="155"/>
        <end position="422"/>
    </location>
</feature>
<evidence type="ECO:0000256" key="7">
    <source>
        <dbReference type="SAM" id="SignalP"/>
    </source>
</evidence>
<dbReference type="InterPro" id="IPR018114">
    <property type="entry name" value="TRYPSIN_HIS"/>
</dbReference>
<keyword evidence="7" id="KW-0732">Signal</keyword>
<dbReference type="GO" id="GO:0005576">
    <property type="term" value="C:extracellular region"/>
    <property type="evidence" value="ECO:0007669"/>
    <property type="project" value="UniProtKB-SubCell"/>
</dbReference>
<feature type="signal peptide" evidence="7">
    <location>
        <begin position="1"/>
        <end position="16"/>
    </location>
</feature>
<comment type="function">
    <text evidence="5">Fibrinolytic activity; shows preferential cleavage of Arg-Gly bonds in all three fibrinogen chains. Contact with the caterpillars causes severe bleeding, due the anticoagulant effect of the protein.</text>
</comment>
<dbReference type="Pfam" id="PF16030">
    <property type="entry name" value="GD_N"/>
    <property type="match status" value="1"/>
</dbReference>
<dbReference type="InterPro" id="IPR043504">
    <property type="entry name" value="Peptidase_S1_PA_chymotrypsin"/>
</dbReference>
<gene>
    <name evidence="9" type="ORF">LNINA_LOCUS5801</name>
</gene>
<evidence type="ECO:0000259" key="8">
    <source>
        <dbReference type="PROSITE" id="PS50240"/>
    </source>
</evidence>
<evidence type="ECO:0000313" key="10">
    <source>
        <dbReference type="Proteomes" id="UP001497472"/>
    </source>
</evidence>
<dbReference type="PROSITE" id="PS50240">
    <property type="entry name" value="TRYPSIN_DOM"/>
    <property type="match status" value="1"/>
</dbReference>
<reference evidence="9 10" key="1">
    <citation type="submission" date="2023-11" db="EMBL/GenBank/DDBJ databases">
        <authorList>
            <person name="Okamura Y."/>
        </authorList>
    </citation>
    <scope>NUCLEOTIDE SEQUENCE [LARGE SCALE GENOMIC DNA]</scope>
</reference>
<dbReference type="SMART" id="SM00020">
    <property type="entry name" value="Tryp_SPc"/>
    <property type="match status" value="1"/>
</dbReference>
<dbReference type="InterPro" id="IPR031986">
    <property type="entry name" value="GD_N"/>
</dbReference>
<comment type="caution">
    <text evidence="9">The sequence shown here is derived from an EMBL/GenBank/DDBJ whole genome shotgun (WGS) entry which is preliminary data.</text>
</comment>
<protein>
    <recommendedName>
        <fullName evidence="8">Peptidase S1 domain-containing protein</fullName>
    </recommendedName>
</protein>
<feature type="chain" id="PRO_5043426933" description="Peptidase S1 domain-containing protein" evidence="7">
    <location>
        <begin position="17"/>
        <end position="431"/>
    </location>
</feature>
<dbReference type="FunFam" id="2.40.10.10:FF:000068">
    <property type="entry name" value="transmembrane protease serine 2"/>
    <property type="match status" value="1"/>
</dbReference>
<proteinExistence type="predicted"/>
<dbReference type="GO" id="GO:0006508">
    <property type="term" value="P:proteolysis"/>
    <property type="evidence" value="ECO:0007669"/>
    <property type="project" value="InterPro"/>
</dbReference>
<evidence type="ECO:0000256" key="3">
    <source>
        <dbReference type="ARBA" id="ARBA00023157"/>
    </source>
</evidence>
<dbReference type="AlphaFoldDB" id="A0AAV1J9X7"/>
<evidence type="ECO:0000256" key="5">
    <source>
        <dbReference type="ARBA" id="ARBA00055534"/>
    </source>
</evidence>
<name>A0AAV1J9X7_9NEOP</name>
<dbReference type="Pfam" id="PF00089">
    <property type="entry name" value="Trypsin"/>
    <property type="match status" value="1"/>
</dbReference>
<sequence length="431" mass="47829">MLRAVLVLSLLVGVYSVALQGPTLTIYNPCSLGIIYFDKLTSELWQGVINLSLYPNITNAEIEVNFDKPMEIYGASHNSTVYAKKERHNFLFKPKGDLPSRYFFYISVRNNASDVPSVTKVRLNDFTLCNATIKNELTVQSFNATKAGDTNYRQVCGRRTLQNAELTSVKTEATAGEWPWHVALLIRQILFLAMYQCGGSIISRTAVLTAGHCVFLNGNPVDVSRIMIEAGVDNLRDYNQTGRQILNAIDVFVHPAYDPDQSTADLAIVRVNAFTYTEYVQPICIWGPSYDKRNLFGQLAVVVGFGTTEENQLSDTLRSTYSVVQNDTTCIAYSPDLYTGLLNEFTFCAGLDPKSGTSPLKGDSGGGLIVPTMQPDHKVSWFLRGVLSKCGIAAGDTRCHPKFYVIYTNVAPHYGWIYHHAGINYMSNVVD</sequence>
<accession>A0AAV1J9X7</accession>
<dbReference type="PANTHER" id="PTHR24260:SF143">
    <property type="entry name" value="SERINE PROTEASE GD-LIKE PROTEIN"/>
    <property type="match status" value="1"/>
</dbReference>
<comment type="subcellular location">
    <subcellularLocation>
        <location evidence="1">Secreted</location>
        <location evidence="1">Extracellular space</location>
    </subcellularLocation>
</comment>
<dbReference type="Gene3D" id="2.40.10.10">
    <property type="entry name" value="Trypsin-like serine proteases"/>
    <property type="match status" value="1"/>
</dbReference>
<dbReference type="InterPro" id="IPR051333">
    <property type="entry name" value="CLIP_Serine_Protease"/>
</dbReference>
<keyword evidence="2" id="KW-0800">Toxin</keyword>
<dbReference type="PANTHER" id="PTHR24260">
    <property type="match status" value="1"/>
</dbReference>
<dbReference type="InterPro" id="IPR009003">
    <property type="entry name" value="Peptidase_S1_PA"/>
</dbReference>
<evidence type="ECO:0000313" key="9">
    <source>
        <dbReference type="EMBL" id="CAK1546209.1"/>
    </source>
</evidence>
<evidence type="ECO:0000256" key="6">
    <source>
        <dbReference type="ARBA" id="ARBA00084094"/>
    </source>
</evidence>
<evidence type="ECO:0000256" key="1">
    <source>
        <dbReference type="ARBA" id="ARBA00004239"/>
    </source>
</evidence>
<keyword evidence="10" id="KW-1185">Reference proteome</keyword>
<dbReference type="Proteomes" id="UP001497472">
    <property type="component" value="Unassembled WGS sequence"/>
</dbReference>
<dbReference type="GO" id="GO:0004252">
    <property type="term" value="F:serine-type endopeptidase activity"/>
    <property type="evidence" value="ECO:0007669"/>
    <property type="project" value="InterPro"/>
</dbReference>
<keyword evidence="4" id="KW-1199">Hemostasis impairing toxin</keyword>
<keyword evidence="6" id="KW-1205">Fibrinolytic toxin</keyword>
<dbReference type="SUPFAM" id="SSF50494">
    <property type="entry name" value="Trypsin-like serine proteases"/>
    <property type="match status" value="1"/>
</dbReference>
<organism evidence="9 10">
    <name type="scientific">Leptosia nina</name>
    <dbReference type="NCBI Taxonomy" id="320188"/>
    <lineage>
        <taxon>Eukaryota</taxon>
        <taxon>Metazoa</taxon>
        <taxon>Ecdysozoa</taxon>
        <taxon>Arthropoda</taxon>
        <taxon>Hexapoda</taxon>
        <taxon>Insecta</taxon>
        <taxon>Pterygota</taxon>
        <taxon>Neoptera</taxon>
        <taxon>Endopterygota</taxon>
        <taxon>Lepidoptera</taxon>
        <taxon>Glossata</taxon>
        <taxon>Ditrysia</taxon>
        <taxon>Papilionoidea</taxon>
        <taxon>Pieridae</taxon>
        <taxon>Pierinae</taxon>
        <taxon>Leptosia</taxon>
    </lineage>
</organism>
<dbReference type="GO" id="GO:0090729">
    <property type="term" value="F:toxin activity"/>
    <property type="evidence" value="ECO:0007669"/>
    <property type="project" value="UniProtKB-KW"/>
</dbReference>
<dbReference type="InterPro" id="IPR001254">
    <property type="entry name" value="Trypsin_dom"/>
</dbReference>
<dbReference type="EMBL" id="CAVLEF010000007">
    <property type="protein sequence ID" value="CAK1546209.1"/>
    <property type="molecule type" value="Genomic_DNA"/>
</dbReference>
<evidence type="ECO:0000256" key="4">
    <source>
        <dbReference type="ARBA" id="ARBA00023240"/>
    </source>
</evidence>
<dbReference type="PROSITE" id="PS00134">
    <property type="entry name" value="TRYPSIN_HIS"/>
    <property type="match status" value="1"/>
</dbReference>
<dbReference type="CDD" id="cd00190">
    <property type="entry name" value="Tryp_SPc"/>
    <property type="match status" value="1"/>
</dbReference>